<dbReference type="Pfam" id="PF13302">
    <property type="entry name" value="Acetyltransf_3"/>
    <property type="match status" value="1"/>
</dbReference>
<dbReference type="AlphaFoldDB" id="A0A517MSD7"/>
<dbReference type="PROSITE" id="PS51186">
    <property type="entry name" value="GNAT"/>
    <property type="match status" value="1"/>
</dbReference>
<dbReference type="InterPro" id="IPR051531">
    <property type="entry name" value="N-acetyltransferase"/>
</dbReference>
<evidence type="ECO:0000313" key="6">
    <source>
        <dbReference type="Proteomes" id="UP000319852"/>
    </source>
</evidence>
<dbReference type="SUPFAM" id="SSF55729">
    <property type="entry name" value="Acyl-CoA N-acyltransferases (Nat)"/>
    <property type="match status" value="1"/>
</dbReference>
<gene>
    <name evidence="5" type="ORF">HG15A2_10580</name>
</gene>
<dbReference type="PANTHER" id="PTHR43792:SF8">
    <property type="entry name" value="[RIBOSOMAL PROTEIN US5]-ALANINE N-ACETYLTRANSFERASE"/>
    <property type="match status" value="1"/>
</dbReference>
<dbReference type="GO" id="GO:0008999">
    <property type="term" value="F:protein-N-terminal-alanine acetyltransferase activity"/>
    <property type="evidence" value="ECO:0007669"/>
    <property type="project" value="TreeGrafter"/>
</dbReference>
<keyword evidence="1 5" id="KW-0808">Transferase</keyword>
<name>A0A517MSD7_9BACT</name>
<evidence type="ECO:0000259" key="4">
    <source>
        <dbReference type="PROSITE" id="PS51186"/>
    </source>
</evidence>
<keyword evidence="6" id="KW-1185">Reference proteome</keyword>
<dbReference type="KEGG" id="amob:HG15A2_10580"/>
<dbReference type="InterPro" id="IPR016181">
    <property type="entry name" value="Acyl_CoA_acyltransferase"/>
</dbReference>
<protein>
    <submittedName>
        <fullName evidence="5">Ribosomal-protein-S5-alanine N-acetyltransferase</fullName>
    </submittedName>
</protein>
<sequence>MSDISLVRPNSNHQHAFLEAVQASKSLHSGWVRPPQTPAEFDSYVVKYSSTNHLAYLIIQGSSLVGVANFSEIVLGNFCSSYLGYYVFDPFSGTGSMKRGLIQAISRVFLKHGLNRVEANIQPENLRSIGLVRSLGFRREGFSERYLKIDGKWKDHERWAVHQKEWVYSGAA</sequence>
<accession>A0A517MSD7</accession>
<comment type="similarity">
    <text evidence="3">Belongs to the acetyltransferase family. RimJ subfamily.</text>
</comment>
<dbReference type="InterPro" id="IPR000182">
    <property type="entry name" value="GNAT_dom"/>
</dbReference>
<dbReference type="GO" id="GO:0005737">
    <property type="term" value="C:cytoplasm"/>
    <property type="evidence" value="ECO:0007669"/>
    <property type="project" value="TreeGrafter"/>
</dbReference>
<feature type="domain" description="N-acetyltransferase" evidence="4">
    <location>
        <begin position="2"/>
        <end position="155"/>
    </location>
</feature>
<reference evidence="5 6" key="1">
    <citation type="submission" date="2019-02" db="EMBL/GenBank/DDBJ databases">
        <title>Deep-cultivation of Planctomycetes and their phenomic and genomic characterization uncovers novel biology.</title>
        <authorList>
            <person name="Wiegand S."/>
            <person name="Jogler M."/>
            <person name="Boedeker C."/>
            <person name="Pinto D."/>
            <person name="Vollmers J."/>
            <person name="Rivas-Marin E."/>
            <person name="Kohn T."/>
            <person name="Peeters S.H."/>
            <person name="Heuer A."/>
            <person name="Rast P."/>
            <person name="Oberbeckmann S."/>
            <person name="Bunk B."/>
            <person name="Jeske O."/>
            <person name="Meyerdierks A."/>
            <person name="Storesund J.E."/>
            <person name="Kallscheuer N."/>
            <person name="Luecker S."/>
            <person name="Lage O.M."/>
            <person name="Pohl T."/>
            <person name="Merkel B.J."/>
            <person name="Hornburger P."/>
            <person name="Mueller R.-W."/>
            <person name="Bruemmer F."/>
            <person name="Labrenz M."/>
            <person name="Spormann A.M."/>
            <person name="Op den Camp H."/>
            <person name="Overmann J."/>
            <person name="Amann R."/>
            <person name="Jetten M.S.M."/>
            <person name="Mascher T."/>
            <person name="Medema M.H."/>
            <person name="Devos D.P."/>
            <person name="Kaster A.-K."/>
            <person name="Ovreas L."/>
            <person name="Rohde M."/>
            <person name="Galperin M.Y."/>
            <person name="Jogler C."/>
        </authorList>
    </citation>
    <scope>NUCLEOTIDE SEQUENCE [LARGE SCALE GENOMIC DNA]</scope>
    <source>
        <strain evidence="5 6">HG15A2</strain>
    </source>
</reference>
<dbReference type="Proteomes" id="UP000319852">
    <property type="component" value="Chromosome"/>
</dbReference>
<dbReference type="Gene3D" id="3.40.630.30">
    <property type="match status" value="1"/>
</dbReference>
<evidence type="ECO:0000256" key="2">
    <source>
        <dbReference type="ARBA" id="ARBA00023315"/>
    </source>
</evidence>
<proteinExistence type="inferred from homology"/>
<evidence type="ECO:0000256" key="1">
    <source>
        <dbReference type="ARBA" id="ARBA00022679"/>
    </source>
</evidence>
<dbReference type="OrthoDB" id="9795206at2"/>
<evidence type="ECO:0000256" key="3">
    <source>
        <dbReference type="ARBA" id="ARBA00038502"/>
    </source>
</evidence>
<dbReference type="RefSeq" id="WP_145058446.1">
    <property type="nucleotide sequence ID" value="NZ_CP036263.1"/>
</dbReference>
<organism evidence="5 6">
    <name type="scientific">Adhaeretor mobilis</name>
    <dbReference type="NCBI Taxonomy" id="1930276"/>
    <lineage>
        <taxon>Bacteria</taxon>
        <taxon>Pseudomonadati</taxon>
        <taxon>Planctomycetota</taxon>
        <taxon>Planctomycetia</taxon>
        <taxon>Pirellulales</taxon>
        <taxon>Lacipirellulaceae</taxon>
        <taxon>Adhaeretor</taxon>
    </lineage>
</organism>
<dbReference type="PANTHER" id="PTHR43792">
    <property type="entry name" value="GNAT FAMILY, PUTATIVE (AFU_ORTHOLOGUE AFUA_3G00765)-RELATED-RELATED"/>
    <property type="match status" value="1"/>
</dbReference>
<keyword evidence="2" id="KW-0012">Acyltransferase</keyword>
<dbReference type="EMBL" id="CP036263">
    <property type="protein sequence ID" value="QDS97791.1"/>
    <property type="molecule type" value="Genomic_DNA"/>
</dbReference>
<evidence type="ECO:0000313" key="5">
    <source>
        <dbReference type="EMBL" id="QDS97791.1"/>
    </source>
</evidence>